<dbReference type="SMART" id="SM00445">
    <property type="entry name" value="LINK"/>
    <property type="match status" value="1"/>
</dbReference>
<dbReference type="Ensembl" id="ENSANIT00000000538.1">
    <property type="protein sequence ID" value="ENSANIP00000000524.1"/>
    <property type="gene ID" value="ENSANIG00000000405.1"/>
</dbReference>
<evidence type="ECO:0000259" key="6">
    <source>
        <dbReference type="PROSITE" id="PS50963"/>
    </source>
</evidence>
<dbReference type="InterPro" id="IPR000538">
    <property type="entry name" value="Link_dom"/>
</dbReference>
<keyword evidence="8" id="KW-1185">Reference proteome</keyword>
<dbReference type="GO" id="GO:0005041">
    <property type="term" value="F:low-density lipoprotein particle receptor activity"/>
    <property type="evidence" value="ECO:0007669"/>
    <property type="project" value="TreeGrafter"/>
</dbReference>
<evidence type="ECO:0000313" key="7">
    <source>
        <dbReference type="Ensembl" id="ENSANIP00000000524.1"/>
    </source>
</evidence>
<dbReference type="SUPFAM" id="SSF56436">
    <property type="entry name" value="C-type lectin-like"/>
    <property type="match status" value="1"/>
</dbReference>
<evidence type="ECO:0000256" key="5">
    <source>
        <dbReference type="PROSITE-ProRule" id="PRU00323"/>
    </source>
</evidence>
<dbReference type="PANTHER" id="PTHR24038:SF0">
    <property type="entry name" value="STABILIN-2"/>
    <property type="match status" value="1"/>
</dbReference>
<dbReference type="InterPro" id="IPR016186">
    <property type="entry name" value="C-type_lectin-like/link_sf"/>
</dbReference>
<dbReference type="Proteomes" id="UP000694541">
    <property type="component" value="Unplaced"/>
</dbReference>
<keyword evidence="2" id="KW-0472">Membrane</keyword>
<feature type="domain" description="Link" evidence="6">
    <location>
        <begin position="35"/>
        <end position="128"/>
    </location>
</feature>
<keyword evidence="3 5" id="KW-1015">Disulfide bond</keyword>
<proteinExistence type="predicted"/>
<dbReference type="InterPro" id="IPR016187">
    <property type="entry name" value="CTDL_fold"/>
</dbReference>
<evidence type="ECO:0000313" key="8">
    <source>
        <dbReference type="Proteomes" id="UP000694541"/>
    </source>
</evidence>
<evidence type="ECO:0000256" key="1">
    <source>
        <dbReference type="ARBA" id="ARBA00004370"/>
    </source>
</evidence>
<organism evidence="7 8">
    <name type="scientific">Accipiter nisus</name>
    <name type="common">Eurasian sparrowhawk</name>
    <dbReference type="NCBI Taxonomy" id="211598"/>
    <lineage>
        <taxon>Eukaryota</taxon>
        <taxon>Metazoa</taxon>
        <taxon>Chordata</taxon>
        <taxon>Craniata</taxon>
        <taxon>Vertebrata</taxon>
        <taxon>Euteleostomi</taxon>
        <taxon>Archelosauria</taxon>
        <taxon>Archosauria</taxon>
        <taxon>Dinosauria</taxon>
        <taxon>Saurischia</taxon>
        <taxon>Theropoda</taxon>
        <taxon>Coelurosauria</taxon>
        <taxon>Aves</taxon>
        <taxon>Neognathae</taxon>
        <taxon>Neoaves</taxon>
        <taxon>Telluraves</taxon>
        <taxon>Accipitrimorphae</taxon>
        <taxon>Accipitriformes</taxon>
        <taxon>Accipitridae</taxon>
        <taxon>Accipitrinae</taxon>
        <taxon>Accipiter</taxon>
    </lineage>
</organism>
<dbReference type="PRINTS" id="PR01265">
    <property type="entry name" value="LINKMODULE"/>
</dbReference>
<dbReference type="GO" id="GO:0030169">
    <property type="term" value="F:low-density lipoprotein particle binding"/>
    <property type="evidence" value="ECO:0007669"/>
    <property type="project" value="TreeGrafter"/>
</dbReference>
<dbReference type="Gene3D" id="3.10.100.10">
    <property type="entry name" value="Mannose-Binding Protein A, subunit A"/>
    <property type="match status" value="1"/>
</dbReference>
<accession>A0A8B9M0Z3</accession>
<dbReference type="Pfam" id="PF00193">
    <property type="entry name" value="Xlink"/>
    <property type="match status" value="1"/>
</dbReference>
<dbReference type="PROSITE" id="PS50963">
    <property type="entry name" value="LINK_2"/>
    <property type="match status" value="1"/>
</dbReference>
<feature type="disulfide bond" evidence="5">
    <location>
        <begin position="57"/>
        <end position="126"/>
    </location>
</feature>
<evidence type="ECO:0000256" key="3">
    <source>
        <dbReference type="ARBA" id="ARBA00023157"/>
    </source>
</evidence>
<dbReference type="GO" id="GO:0007155">
    <property type="term" value="P:cell adhesion"/>
    <property type="evidence" value="ECO:0007669"/>
    <property type="project" value="InterPro"/>
</dbReference>
<name>A0A8B9M0Z3_9AVES</name>
<reference evidence="7" key="1">
    <citation type="submission" date="2025-08" db="UniProtKB">
        <authorList>
            <consortium name="Ensembl"/>
        </authorList>
    </citation>
    <scope>IDENTIFICATION</scope>
</reference>
<dbReference type="PANTHER" id="PTHR24038">
    <property type="entry name" value="STABILIN"/>
    <property type="match status" value="1"/>
</dbReference>
<evidence type="ECO:0000256" key="2">
    <source>
        <dbReference type="ARBA" id="ARBA00023136"/>
    </source>
</evidence>
<comment type="subcellular location">
    <subcellularLocation>
        <location evidence="1">Membrane</location>
    </subcellularLocation>
</comment>
<dbReference type="AlphaFoldDB" id="A0A8B9M0Z3"/>
<sequence length="225" mass="25997">MLVATFLFVHSWLHQVKFFQQKSRFFSRFADTTVGVFHLRSPQGQYKMTYERAKEACANESATIATYNQLLYAQKVRYHLCAAGWLDGERVGYPTAFSSPNCGSGYVGIVDYGRRVNLSETWDVFCYREKGKRVLRCIPLRKGEQQPAFWSLWSTLPLFNLNIYIICCLQAGFQAQGSLKGKEFLRYLTDLSVHATLFAPNDSGLKENEVRHFFLFFLPLFNNTF</sequence>
<keyword evidence="4" id="KW-0325">Glycoprotein</keyword>
<feature type="disulfide bond" evidence="5">
    <location>
        <begin position="81"/>
        <end position="102"/>
    </location>
</feature>
<dbReference type="GO" id="GO:0005540">
    <property type="term" value="F:hyaluronic acid binding"/>
    <property type="evidence" value="ECO:0007669"/>
    <property type="project" value="InterPro"/>
</dbReference>
<protein>
    <recommendedName>
        <fullName evidence="6">Link domain-containing protein</fullName>
    </recommendedName>
</protein>
<reference evidence="7" key="2">
    <citation type="submission" date="2025-09" db="UniProtKB">
        <authorList>
            <consortium name="Ensembl"/>
        </authorList>
    </citation>
    <scope>IDENTIFICATION</scope>
</reference>
<dbReference type="GO" id="GO:0016020">
    <property type="term" value="C:membrane"/>
    <property type="evidence" value="ECO:0007669"/>
    <property type="project" value="UniProtKB-SubCell"/>
</dbReference>
<evidence type="ECO:0000256" key="4">
    <source>
        <dbReference type="ARBA" id="ARBA00023180"/>
    </source>
</evidence>